<name>A0A2H3TWB8_FUSOX</name>
<feature type="domain" description="Enoyl reductase (ER)" evidence="8">
    <location>
        <begin position="23"/>
        <end position="386"/>
    </location>
</feature>
<organism evidence="9 10">
    <name type="scientific">Fusarium oxysporum</name>
    <name type="common">Fusarium vascular wilt</name>
    <dbReference type="NCBI Taxonomy" id="5507"/>
    <lineage>
        <taxon>Eukaryota</taxon>
        <taxon>Fungi</taxon>
        <taxon>Dikarya</taxon>
        <taxon>Ascomycota</taxon>
        <taxon>Pezizomycotina</taxon>
        <taxon>Sordariomycetes</taxon>
        <taxon>Hypocreomycetidae</taxon>
        <taxon>Hypocreales</taxon>
        <taxon>Nectriaceae</taxon>
        <taxon>Fusarium</taxon>
        <taxon>Fusarium oxysporum species complex</taxon>
    </lineage>
</organism>
<evidence type="ECO:0000256" key="6">
    <source>
        <dbReference type="ARBA" id="ARBA00023027"/>
    </source>
</evidence>
<proteinExistence type="inferred from homology"/>
<dbReference type="Gene3D" id="3.40.50.720">
    <property type="entry name" value="NAD(P)-binding Rossmann-like Domain"/>
    <property type="match status" value="2"/>
</dbReference>
<protein>
    <submittedName>
        <fullName evidence="9">Related to ADH5-alcohol dehydrogenase V</fullName>
    </submittedName>
</protein>
<dbReference type="InterPro" id="IPR013154">
    <property type="entry name" value="ADH-like_N"/>
</dbReference>
<sequence length="390" mass="41526">MPSHSTNIPTVQKAAVLQGIDVGGAIELVSVPVPVLKPGQILVKMTWSGLCHSDVAIVRNYLPETPFREMALSNAQGVVGHEGVGRVVSMAEDVAAESLWRIGDRVGIKWVSSTCGKCEFCLNGKDEVLCPAQQNPGTTEPGTFQQYAATDARFATRVPEGVSDEEAAPLLCAGLTAFGATKRSQVSAGGWLVILGAGGGVGHLSLQYAKAMGMRTIAVDLGAEKRKLCQELGADHFIDAATEPAITETVLSLTGYGAHGVVMATLDQKAYDMAPNLLRPRGTMVVVAFPKSLTFKAGASPLTMTLKMVSYNSFANFYLYTHEANHSTLQINIVGSTTGTREEMDEVLDLAARRVVLPVVNKAPLKDLDKAMDRLMEGNVLGKVVIQIED</sequence>
<dbReference type="InterPro" id="IPR002328">
    <property type="entry name" value="ADH_Zn_CS"/>
</dbReference>
<dbReference type="Gene3D" id="3.90.180.10">
    <property type="entry name" value="Medium-chain alcohol dehydrogenases, catalytic domain"/>
    <property type="match status" value="2"/>
</dbReference>
<gene>
    <name evidence="9" type="ORF">FRV6_13218</name>
</gene>
<dbReference type="InterPro" id="IPR036291">
    <property type="entry name" value="NAD(P)-bd_dom_sf"/>
</dbReference>
<keyword evidence="6" id="KW-0520">NAD</keyword>
<evidence type="ECO:0000256" key="7">
    <source>
        <dbReference type="RuleBase" id="RU361277"/>
    </source>
</evidence>
<accession>A0A2H3TWB8</accession>
<dbReference type="VEuPathDB" id="FungiDB:FOXG_06962"/>
<dbReference type="VEuPathDB" id="FungiDB:FOC4_g10001758"/>
<evidence type="ECO:0000256" key="5">
    <source>
        <dbReference type="ARBA" id="ARBA00023002"/>
    </source>
</evidence>
<keyword evidence="3 7" id="KW-0479">Metal-binding</keyword>
<dbReference type="Pfam" id="PF00107">
    <property type="entry name" value="ADH_zinc_N"/>
    <property type="match status" value="1"/>
</dbReference>
<evidence type="ECO:0000256" key="4">
    <source>
        <dbReference type="ARBA" id="ARBA00022833"/>
    </source>
</evidence>
<dbReference type="GO" id="GO:0008270">
    <property type="term" value="F:zinc ion binding"/>
    <property type="evidence" value="ECO:0007669"/>
    <property type="project" value="InterPro"/>
</dbReference>
<evidence type="ECO:0000313" key="9">
    <source>
        <dbReference type="EMBL" id="SCO89090.1"/>
    </source>
</evidence>
<dbReference type="InterPro" id="IPR013149">
    <property type="entry name" value="ADH-like_C"/>
</dbReference>
<dbReference type="PANTHER" id="PTHR42940:SF2">
    <property type="entry name" value="DEHYDROGENASE FAMILY OXIDOREDUCTASE, PUTATIVE (JCVI)-RELATED"/>
    <property type="match status" value="1"/>
</dbReference>
<comment type="similarity">
    <text evidence="2 7">Belongs to the zinc-containing alcohol dehydrogenase family.</text>
</comment>
<dbReference type="VEuPathDB" id="FungiDB:FOIG_15564"/>
<dbReference type="VEuPathDB" id="FungiDB:FOZG_03299"/>
<evidence type="ECO:0000259" key="8">
    <source>
        <dbReference type="SMART" id="SM00829"/>
    </source>
</evidence>
<dbReference type="SUPFAM" id="SSF51735">
    <property type="entry name" value="NAD(P)-binding Rossmann-fold domains"/>
    <property type="match status" value="1"/>
</dbReference>
<dbReference type="FunFam" id="3.40.50.720:FF:000039">
    <property type="entry name" value="Alcohol dehydrogenase AdhP"/>
    <property type="match status" value="1"/>
</dbReference>
<dbReference type="SUPFAM" id="SSF50129">
    <property type="entry name" value="GroES-like"/>
    <property type="match status" value="1"/>
</dbReference>
<dbReference type="VEuPathDB" id="FungiDB:HZS61_016056"/>
<dbReference type="VEuPathDB" id="FungiDB:FOC1_g10000700"/>
<dbReference type="Pfam" id="PF08240">
    <property type="entry name" value="ADH_N"/>
    <property type="match status" value="1"/>
</dbReference>
<dbReference type="OrthoDB" id="1879366at2759"/>
<dbReference type="CDD" id="cd08297">
    <property type="entry name" value="CAD3"/>
    <property type="match status" value="1"/>
</dbReference>
<dbReference type="VEuPathDB" id="FungiDB:FOMG_03375"/>
<dbReference type="GO" id="GO:0004022">
    <property type="term" value="F:alcohol dehydrogenase (NAD+) activity"/>
    <property type="evidence" value="ECO:0007669"/>
    <property type="project" value="TreeGrafter"/>
</dbReference>
<dbReference type="AlphaFoldDB" id="A0A2H3TWB8"/>
<evidence type="ECO:0000256" key="3">
    <source>
        <dbReference type="ARBA" id="ARBA00022723"/>
    </source>
</evidence>
<evidence type="ECO:0000256" key="2">
    <source>
        <dbReference type="ARBA" id="ARBA00008072"/>
    </source>
</evidence>
<comment type="cofactor">
    <cofactor evidence="1 7">
        <name>Zn(2+)</name>
        <dbReference type="ChEBI" id="CHEBI:29105"/>
    </cofactor>
</comment>
<dbReference type="InterPro" id="IPR011032">
    <property type="entry name" value="GroES-like_sf"/>
</dbReference>
<dbReference type="InterPro" id="IPR020843">
    <property type="entry name" value="ER"/>
</dbReference>
<dbReference type="GO" id="GO:0005737">
    <property type="term" value="C:cytoplasm"/>
    <property type="evidence" value="ECO:0007669"/>
    <property type="project" value="TreeGrafter"/>
</dbReference>
<dbReference type="SMART" id="SM00829">
    <property type="entry name" value="PKS_ER"/>
    <property type="match status" value="1"/>
</dbReference>
<evidence type="ECO:0000313" key="10">
    <source>
        <dbReference type="Proteomes" id="UP000219369"/>
    </source>
</evidence>
<keyword evidence="5" id="KW-0560">Oxidoreductase</keyword>
<dbReference type="Proteomes" id="UP000219369">
    <property type="component" value="Unassembled WGS sequence"/>
</dbReference>
<dbReference type="PANTHER" id="PTHR42940">
    <property type="entry name" value="ALCOHOL DEHYDROGENASE 1-RELATED"/>
    <property type="match status" value="1"/>
</dbReference>
<dbReference type="EMBL" id="FMJY01000008">
    <property type="protein sequence ID" value="SCO89090.1"/>
    <property type="molecule type" value="Genomic_DNA"/>
</dbReference>
<dbReference type="PROSITE" id="PS00059">
    <property type="entry name" value="ADH_ZINC"/>
    <property type="match status" value="1"/>
</dbReference>
<reference evidence="10" key="1">
    <citation type="submission" date="2016-09" db="EMBL/GenBank/DDBJ databases">
        <authorList>
            <person name="Guldener U."/>
        </authorList>
    </citation>
    <scope>NUCLEOTIDE SEQUENCE [LARGE SCALE GENOMIC DNA]</scope>
    <source>
        <strain evidence="10">V64-1</strain>
    </source>
</reference>
<keyword evidence="4 7" id="KW-0862">Zinc</keyword>
<evidence type="ECO:0000256" key="1">
    <source>
        <dbReference type="ARBA" id="ARBA00001947"/>
    </source>
</evidence>